<feature type="region of interest" description="Disordered" evidence="1">
    <location>
        <begin position="1468"/>
        <end position="1492"/>
    </location>
</feature>
<feature type="compositionally biased region" description="Polar residues" evidence="1">
    <location>
        <begin position="189"/>
        <end position="199"/>
    </location>
</feature>
<evidence type="ECO:0000256" key="1">
    <source>
        <dbReference type="SAM" id="MobiDB-lite"/>
    </source>
</evidence>
<dbReference type="VEuPathDB" id="GiardiaDB:QR46_1735"/>
<dbReference type="VEuPathDB" id="GiardiaDB:DHA2_151549"/>
<feature type="compositionally biased region" description="Polar residues" evidence="1">
    <location>
        <begin position="614"/>
        <end position="623"/>
    </location>
</feature>
<reference evidence="3" key="1">
    <citation type="submission" date="2012-02" db="EMBL/GenBank/DDBJ databases">
        <title>Genome sequencing of Giardia lamblia Genotypes A2 and B isolates (DH and GS) and comparative analysis with the genomes of Genotypes A1 and E (WB and Pig).</title>
        <authorList>
            <person name="Adam R."/>
            <person name="Dahlstrom E."/>
            <person name="Martens C."/>
            <person name="Bruno D."/>
            <person name="Barbian K."/>
            <person name="Porcella S.F."/>
            <person name="Nash T."/>
        </authorList>
    </citation>
    <scope>NUCLEOTIDE SEQUENCE</scope>
    <source>
        <strain evidence="3">DH</strain>
    </source>
</reference>
<dbReference type="Proteomes" id="UP000018320">
    <property type="component" value="Unassembled WGS sequence"/>
</dbReference>
<feature type="compositionally biased region" description="Basic and acidic residues" evidence="1">
    <location>
        <begin position="1348"/>
        <end position="1359"/>
    </location>
</feature>
<comment type="caution">
    <text evidence="2">The sequence shown here is derived from an EMBL/GenBank/DDBJ whole genome shotgun (WGS) entry which is preliminary data.</text>
</comment>
<dbReference type="EMBL" id="AHGT01000064">
    <property type="protein sequence ID" value="ESU35889.1"/>
    <property type="molecule type" value="Genomic_DNA"/>
</dbReference>
<dbReference type="VEuPathDB" id="GiardiaDB:GL50581_1028"/>
<proteinExistence type="predicted"/>
<feature type="region of interest" description="Disordered" evidence="1">
    <location>
        <begin position="1712"/>
        <end position="1734"/>
    </location>
</feature>
<accession>V6TAX8</accession>
<organism evidence="2 3">
    <name type="scientific">Giardia intestinalis</name>
    <name type="common">Giardia lamblia</name>
    <dbReference type="NCBI Taxonomy" id="5741"/>
    <lineage>
        <taxon>Eukaryota</taxon>
        <taxon>Metamonada</taxon>
        <taxon>Diplomonadida</taxon>
        <taxon>Hexamitidae</taxon>
        <taxon>Giardiinae</taxon>
        <taxon>Giardia</taxon>
    </lineage>
</organism>
<feature type="region of interest" description="Disordered" evidence="1">
    <location>
        <begin position="846"/>
        <end position="876"/>
    </location>
</feature>
<feature type="region of interest" description="Disordered" evidence="1">
    <location>
        <begin position="1612"/>
        <end position="1633"/>
    </location>
</feature>
<feature type="region of interest" description="Disordered" evidence="1">
    <location>
        <begin position="34"/>
        <end position="79"/>
    </location>
</feature>
<name>V6TAX8_GIAIN</name>
<evidence type="ECO:0000313" key="2">
    <source>
        <dbReference type="EMBL" id="ESU35889.1"/>
    </source>
</evidence>
<dbReference type="VEuPathDB" id="GiardiaDB:GL50803_0031978"/>
<feature type="compositionally biased region" description="Polar residues" evidence="1">
    <location>
        <begin position="597"/>
        <end position="607"/>
    </location>
</feature>
<feature type="compositionally biased region" description="Low complexity" evidence="1">
    <location>
        <begin position="1812"/>
        <end position="1826"/>
    </location>
</feature>
<feature type="region of interest" description="Disordered" evidence="1">
    <location>
        <begin position="590"/>
        <end position="654"/>
    </location>
</feature>
<feature type="compositionally biased region" description="Polar residues" evidence="1">
    <location>
        <begin position="867"/>
        <end position="876"/>
    </location>
</feature>
<protein>
    <submittedName>
        <fullName evidence="2">Uncharacterized protein</fullName>
    </submittedName>
</protein>
<sequence>MLRIKIEQMMYGRVGNVFYFRAVVQSMDPSFPADPATILPPPTLAQMKGSSSEIASPGAGTRRGRRRAPARSQVGPPVALPLQPINSASTFATPQTNTIPLSPSESAVQPNEPQILDPALISITQESIQHNVFLDDSKEQIDAASDAGDALPASVVTSEAPPFPDLGPLSYFRQTQQPGISPESAKLSMASSEKTTQEFATEGETDEAPKSDNLHNQEIRMELADPSFDGIIINLHGGPHMGRSDFRASETEARQQEAAASKAHTAAQPLAIMMNIADQKPHSYFSTGIDRLSHNCDSEDITPANRSVTDNQLLVSGSAFDTDQDLRYLNSSPSHTLVPGASISKHVSLNNATNRTRPNHVVCHSGTLKEQSETDNASEITNPYVKKPRLSSHELVTATFNRRSTVEPPDYWAENSNLQQECDSPTKGLFHDNNVEPRYANDPTTSASLLRGGITELCDSTQLLLDPCNAELGTGAGVTLTTVKDSSEKSVERESAPTVSELSEGEKTASTAYYEVSKAEKPMNMAAQQDAMNSDKGGILAAPTAEPILGTASPVIYDTRSVVLLTERRAKSCKGITPSRITLTRDTIVPKPIGSREGTQTGVTEASNIDEKSNSPLDLTSSIEIPHVSLTESVRQDAKQPATHASGPEKRTAHVPYYSRRFDDDPTLFPILPSASAARILGYLDSLLGEELSASSGSQRNLPSYKQLILQAIRFRLLTACPELRNCAFDTDDNRTNLARFCRDLLASLSSPCYSSLPEKPKGASKALEDIRQELLSSPPETVVNQCLDHEMYDHALYLAIVSGNAEVLCSALAAFEGHVYSSIDPTLSLLYSAYATKNRHLRWSSVQGSSGDSKSSHFKTSHDQHPSSATNATTTADFKERPQMLTTMEQGELYADTGGPRIHWDGSLVSLLQNSGPRSSIRRQYATFTAEDILHKIAFSYIHVLTKDERNDVLVSLLVYSKEASENRYLCALLCILLGIPPVYDSYGRFCFTDLFPAESEQMEGQTSQPHVSGPINIGGKHIRSEVSNELELFLQKLPTKNIQSVDLFTFRIHEILEYIHFRTTHIPHELFYQATKPVLLANHGFHHSYKYDLTLPFFPHLLPYKLAFAGFLRRESRTNDTLARYGLLYTTMAYSSIEQVISRVNLSGEYLTRKDAVAADSDALLMKPSCPTTDSKSTPINDLSTATLDYPLGFDYPAIVAPIECGDIFINTLRLASNYKKELRSKASISAKYIKELMLISSEAIESVHHLQKEAYHWLDDLLCETSLRPTQRALLKEIQVLIEGIDIDCVLTSDFSSNYTPHRTSGDNLHDTSILGNEVPIVRRQCMRSTLKSNNAKKQKNMAAADKDSHDERECSENGASTINRSAEPSLTDRGRLTTDYFFGKEPEFLFQAFVGCTGGKSKFQRCTMLQGDISESCDSCEDPQKVVEDSSLDFGVHPEFDNDSFESEDNDLGALEKVLLDPETSGSANVTNPSVIQQHENYRGQTVTRSSLTPAPVQIYTENVTIPTTTLIRAEYEPNSSIDQGSASDSQSIQGSAFTTSVIQNPEQTYSGSTEPVVTTLVENPPGFPFITPEERHTTVPHLPPPLAIPPGFRGKTSEVPIFEQDVSTDEYSTSSDQDVVPSGRSSPPIIQIDPLSSLARELPTQALTIPQVPLNVSAITVPKFTASSHTCNTPAVSEVTTPVNPADLNATMIPLPSPLRKNVLVPDSSNEKGCQEPIPEQPKDKRPQPLIFNFFKPSKSKQEGDGVAVVDLKANSTGRMAYSKVYECWVTLDENGDEILPPVQKEPTPPPVAAASYQQLGNESNRRAPASRTANRTAASRYKLVRD</sequence>
<evidence type="ECO:0000313" key="3">
    <source>
        <dbReference type="Proteomes" id="UP000018320"/>
    </source>
</evidence>
<feature type="compositionally biased region" description="Basic and acidic residues" evidence="1">
    <location>
        <begin position="485"/>
        <end position="495"/>
    </location>
</feature>
<feature type="region of interest" description="Disordered" evidence="1">
    <location>
        <begin position="1784"/>
        <end position="1832"/>
    </location>
</feature>
<feature type="region of interest" description="Disordered" evidence="1">
    <location>
        <begin position="1336"/>
        <end position="1374"/>
    </location>
</feature>
<feature type="region of interest" description="Disordered" evidence="1">
    <location>
        <begin position="176"/>
        <end position="212"/>
    </location>
</feature>
<feature type="region of interest" description="Disordered" evidence="1">
    <location>
        <begin position="484"/>
        <end position="504"/>
    </location>
</feature>
<gene>
    <name evidence="2" type="ORF">DHA2_151549</name>
</gene>
<feature type="compositionally biased region" description="Polar residues" evidence="1">
    <location>
        <begin position="1361"/>
        <end position="1372"/>
    </location>
</feature>
<reference evidence="2 3" key="2">
    <citation type="journal article" date="2013" name="Genome Biol. Evol.">
        <title>Genome sequencing of Giardia lamblia genotypes A2 and B isolates (DH and GS) and comparative analysis with the genomes of genotypes A1 and E (WB and Pig).</title>
        <authorList>
            <person name="Adam R.D."/>
            <person name="Dahlstrom E.W."/>
            <person name="Martens C.A."/>
            <person name="Bruno D.P."/>
            <person name="Barbian K.D."/>
            <person name="Ricklefs S.M."/>
            <person name="Hernandez M.M."/>
            <person name="Narla N.P."/>
            <person name="Patel R.B."/>
            <person name="Porcella S.F."/>
            <person name="Nash T.E."/>
        </authorList>
    </citation>
    <scope>NUCLEOTIDE SEQUENCE [LARGE SCALE GENOMIC DNA]</scope>
    <source>
        <strain evidence="2 3">DH</strain>
    </source>
</reference>